<feature type="region of interest" description="Disordered" evidence="1">
    <location>
        <begin position="197"/>
        <end position="241"/>
    </location>
</feature>
<feature type="region of interest" description="Disordered" evidence="1">
    <location>
        <begin position="157"/>
        <end position="180"/>
    </location>
</feature>
<name>A0A9P6R369_9FUNG</name>
<feature type="compositionally biased region" description="Low complexity" evidence="1">
    <location>
        <begin position="355"/>
        <end position="389"/>
    </location>
</feature>
<feature type="region of interest" description="Disordered" evidence="1">
    <location>
        <begin position="355"/>
        <end position="392"/>
    </location>
</feature>
<feature type="compositionally biased region" description="Acidic residues" evidence="1">
    <location>
        <begin position="807"/>
        <end position="816"/>
    </location>
</feature>
<feature type="region of interest" description="Disordered" evidence="1">
    <location>
        <begin position="686"/>
        <end position="707"/>
    </location>
</feature>
<feature type="compositionally biased region" description="Basic and acidic residues" evidence="1">
    <location>
        <begin position="689"/>
        <end position="698"/>
    </location>
</feature>
<evidence type="ECO:0000313" key="2">
    <source>
        <dbReference type="EMBL" id="KAG0310198.1"/>
    </source>
</evidence>
<dbReference type="Proteomes" id="UP000738325">
    <property type="component" value="Unassembled WGS sequence"/>
</dbReference>
<evidence type="ECO:0000313" key="3">
    <source>
        <dbReference type="Proteomes" id="UP000738325"/>
    </source>
</evidence>
<feature type="region of interest" description="Disordered" evidence="1">
    <location>
        <begin position="538"/>
        <end position="569"/>
    </location>
</feature>
<organism evidence="2 3">
    <name type="scientific">Dissophora globulifera</name>
    <dbReference type="NCBI Taxonomy" id="979702"/>
    <lineage>
        <taxon>Eukaryota</taxon>
        <taxon>Fungi</taxon>
        <taxon>Fungi incertae sedis</taxon>
        <taxon>Mucoromycota</taxon>
        <taxon>Mortierellomycotina</taxon>
        <taxon>Mortierellomycetes</taxon>
        <taxon>Mortierellales</taxon>
        <taxon>Mortierellaceae</taxon>
        <taxon>Dissophora</taxon>
    </lineage>
</organism>
<feature type="region of interest" description="Disordered" evidence="1">
    <location>
        <begin position="768"/>
        <end position="834"/>
    </location>
</feature>
<sequence>MTSRHEQPRIIDKRQTISGTEYLVSTTGEWVPSSASRFNNPELVELYEWLRNSGFREGATVFASLQRSKFVTAKGARKRVQSGSSVTAAVDSTPVPASSARDETSVTTDAAIVASITTKMALSTTTTTATIPASFDDIREPALDPDTSIDADRIETSSLDSNSDHEDLSMHPKQKKPRLDSPYIDELSHLSIDVKSELGSSSLDPSRAETPTPTRTPTPTPTPTTETFSVKKEPAATPPGEQAQVLQFNRNSEQLIEGYFKEGMDATGVEMFDILLGPHRRPTKEFIASFFYAVILSPLTEPATIEAAIHVLDRTLTIHGPEPFQNIWDVQKRRREIADGTNAFSRLSSSSSSGSIITAGSGSGMSTRSSVGGGSEASLSASSVTGASSIPLPKGRLPSWNTMWDLIRAEFGLDTRPESKHHIALQEYHIRMRLQGEDLIPEPSTMGKAGQGDEDLFQEDEEAQGVREEQEVRDEIGRAIVGLLLRILEQDAVLKNVSSMSYFCHNVLMTDPYSPMHTVRPALDIAFQIISLATSSRYLEPPPPPKTGRDSTAVGVTGESKATRPSPPWPLQEHYRLNAAGMEILQLGQQFLLLLIRFTEAGQLLPGKGMEELAREALSRLSKVNRDRKAPVASGSSRSGAGTGAGAGLGTPFFLERCNLDQTEIFLKTLIQGPCLLDAGTGSGSGVKLRRENSDQQKENTGGSGQEYSISADDYNGILKSQTGICVGSSAFVMTLVDLWFRSKTTAGGSTQMSFRRVVEEYARPGTLRPSSVTAATTAVTGPKNEKLRVSKRRRTTKGRKASQPPSDEDNDEDEVLESREIPSSETDRGAAGEQWNAKDLEQLEWVVMMIEVLVWSWIEARGIRRDEIAGTGLERALFPEEASQDHAESNTSSGWLEMSRLLMTIGGTLQTRWEQLESIIEAAILLEDLCLR</sequence>
<accession>A0A9P6R369</accession>
<feature type="compositionally biased region" description="Basic and acidic residues" evidence="1">
    <location>
        <begin position="817"/>
        <end position="834"/>
    </location>
</feature>
<dbReference type="OrthoDB" id="2443909at2759"/>
<comment type="caution">
    <text evidence="2">The sequence shown here is derived from an EMBL/GenBank/DDBJ whole genome shotgun (WGS) entry which is preliminary data.</text>
</comment>
<gene>
    <name evidence="2" type="ORF">BGZ99_000599</name>
</gene>
<dbReference type="EMBL" id="JAAAIP010001117">
    <property type="protein sequence ID" value="KAG0310198.1"/>
    <property type="molecule type" value="Genomic_DNA"/>
</dbReference>
<reference evidence="2" key="1">
    <citation type="journal article" date="2020" name="Fungal Divers.">
        <title>Resolving the Mortierellaceae phylogeny through synthesis of multi-gene phylogenetics and phylogenomics.</title>
        <authorList>
            <person name="Vandepol N."/>
            <person name="Liber J."/>
            <person name="Desiro A."/>
            <person name="Na H."/>
            <person name="Kennedy M."/>
            <person name="Barry K."/>
            <person name="Grigoriev I.V."/>
            <person name="Miller A.N."/>
            <person name="O'Donnell K."/>
            <person name="Stajich J.E."/>
            <person name="Bonito G."/>
        </authorList>
    </citation>
    <scope>NUCLEOTIDE SEQUENCE</scope>
    <source>
        <strain evidence="2">REB-010B</strain>
    </source>
</reference>
<feature type="compositionally biased region" description="Basic residues" evidence="1">
    <location>
        <begin position="790"/>
        <end position="801"/>
    </location>
</feature>
<protein>
    <submittedName>
        <fullName evidence="2">Uncharacterized protein</fullName>
    </submittedName>
</protein>
<dbReference type="AlphaFoldDB" id="A0A9P6R369"/>
<keyword evidence="3" id="KW-1185">Reference proteome</keyword>
<proteinExistence type="predicted"/>
<evidence type="ECO:0000256" key="1">
    <source>
        <dbReference type="SAM" id="MobiDB-lite"/>
    </source>
</evidence>